<evidence type="ECO:0000313" key="2">
    <source>
        <dbReference type="Proteomes" id="UP000176628"/>
    </source>
</evidence>
<proteinExistence type="predicted"/>
<name>A0A1F5G1P9_9BACT</name>
<sequence>MAREIYNGPEKRDYCDIVLQTVGFYVAWNNLEESQGPKERKEVIDLNVAPLGLGIVFETRNQVRGYAEQLQRRIKYDPHLPVPKEEREYLEAHLRASLAYLTALNGYKQDFHHYVHETQQVYPREFSEGEIGEAQSQVLQMLHGLDYKGDFANAIGHFREENGLSESQILGGVISAAEKFLPIIREYTGIDVDPTYRVIPVNINAPWRAWLKTERGEIILEINLSHPEGWVRGQEERIGLHEVPIHGTQIASWRQSSEAGIISPASCVTTLHTPEQISIEGLATSLPLIQPELFPLTPFGKLSVKLDYLERLVLHNAHIRANLLSPLATRRERDEIVEYVVNHLPYMKFRDVRDRLERRSKDAVDRAYELSYSEGARLHIELFEQLGRNSELFRRLVREEFLRPMTADQIRKFASQLREGKIREGNDISSTITPLATGL</sequence>
<comment type="caution">
    <text evidence="1">The sequence shown here is derived from an EMBL/GenBank/DDBJ whole genome shotgun (WGS) entry which is preliminary data.</text>
</comment>
<organism evidence="1 2">
    <name type="scientific">Candidatus Curtissbacteria bacterium RBG_16_39_7</name>
    <dbReference type="NCBI Taxonomy" id="1797707"/>
    <lineage>
        <taxon>Bacteria</taxon>
        <taxon>Candidatus Curtissiibacteriota</taxon>
    </lineage>
</organism>
<gene>
    <name evidence="1" type="ORF">A2Z23_00790</name>
</gene>
<dbReference type="EMBL" id="MFAV01000044">
    <property type="protein sequence ID" value="OGD85801.1"/>
    <property type="molecule type" value="Genomic_DNA"/>
</dbReference>
<reference evidence="1 2" key="1">
    <citation type="journal article" date="2016" name="Nat. Commun.">
        <title>Thousands of microbial genomes shed light on interconnected biogeochemical processes in an aquifer system.</title>
        <authorList>
            <person name="Anantharaman K."/>
            <person name="Brown C.T."/>
            <person name="Hug L.A."/>
            <person name="Sharon I."/>
            <person name="Castelle C.J."/>
            <person name="Probst A.J."/>
            <person name="Thomas B.C."/>
            <person name="Singh A."/>
            <person name="Wilkins M.J."/>
            <person name="Karaoz U."/>
            <person name="Brodie E.L."/>
            <person name="Williams K.H."/>
            <person name="Hubbard S.S."/>
            <person name="Banfield J.F."/>
        </authorList>
    </citation>
    <scope>NUCLEOTIDE SEQUENCE [LARGE SCALE GENOMIC DNA]</scope>
</reference>
<protein>
    <submittedName>
        <fullName evidence="1">Uncharacterized protein</fullName>
    </submittedName>
</protein>
<dbReference type="AlphaFoldDB" id="A0A1F5G1P9"/>
<evidence type="ECO:0000313" key="1">
    <source>
        <dbReference type="EMBL" id="OGD85801.1"/>
    </source>
</evidence>
<accession>A0A1F5G1P9</accession>
<dbReference type="Proteomes" id="UP000176628">
    <property type="component" value="Unassembled WGS sequence"/>
</dbReference>